<gene>
    <name evidence="1" type="ORF">IPO85_11520</name>
</gene>
<dbReference type="EMBL" id="JADKFW010000007">
    <property type="protein sequence ID" value="MBK9718119.1"/>
    <property type="molecule type" value="Genomic_DNA"/>
</dbReference>
<accession>A0A9D7XDM5</accession>
<evidence type="ECO:0000313" key="1">
    <source>
        <dbReference type="EMBL" id="MBK9718119.1"/>
    </source>
</evidence>
<name>A0A9D7XDM5_9BACT</name>
<protein>
    <submittedName>
        <fullName evidence="1">Uncharacterized protein</fullName>
    </submittedName>
</protein>
<organism evidence="1 2">
    <name type="scientific">Candidatus Defluviibacterium haderslevense</name>
    <dbReference type="NCBI Taxonomy" id="2981993"/>
    <lineage>
        <taxon>Bacteria</taxon>
        <taxon>Pseudomonadati</taxon>
        <taxon>Bacteroidota</taxon>
        <taxon>Saprospiria</taxon>
        <taxon>Saprospirales</taxon>
        <taxon>Saprospiraceae</taxon>
        <taxon>Candidatus Defluviibacterium</taxon>
    </lineage>
</organism>
<proteinExistence type="predicted"/>
<sequence>MISEGELNAEILRVTLKIHTEYPELSKFIEEMPVTIPNVDRPEINISILSDYLDSLNSLIFHYKEGIIQ</sequence>
<comment type="caution">
    <text evidence="1">The sequence shown here is derived from an EMBL/GenBank/DDBJ whole genome shotgun (WGS) entry which is preliminary data.</text>
</comment>
<dbReference type="Proteomes" id="UP000808349">
    <property type="component" value="Unassembled WGS sequence"/>
</dbReference>
<evidence type="ECO:0000313" key="2">
    <source>
        <dbReference type="Proteomes" id="UP000808349"/>
    </source>
</evidence>
<reference evidence="1 2" key="1">
    <citation type="submission" date="2020-10" db="EMBL/GenBank/DDBJ databases">
        <title>Connecting structure to function with the recovery of over 1000 high-quality activated sludge metagenome-assembled genomes encoding full-length rRNA genes using long-read sequencing.</title>
        <authorList>
            <person name="Singleton C.M."/>
            <person name="Petriglieri F."/>
            <person name="Kristensen J.M."/>
            <person name="Kirkegaard R.H."/>
            <person name="Michaelsen T.Y."/>
            <person name="Andersen M.H."/>
            <person name="Karst S.M."/>
            <person name="Dueholm M.S."/>
            <person name="Nielsen P.H."/>
            <person name="Albertsen M."/>
        </authorList>
    </citation>
    <scope>NUCLEOTIDE SEQUENCE [LARGE SCALE GENOMIC DNA]</scope>
    <source>
        <strain evidence="1">Ribe_18-Q3-R11-54_BAT3C.373</strain>
    </source>
</reference>
<dbReference type="AlphaFoldDB" id="A0A9D7XDM5"/>